<organism evidence="1 2">
    <name type="scientific">Streptococcus mitis</name>
    <dbReference type="NCBI Taxonomy" id="28037"/>
    <lineage>
        <taxon>Bacteria</taxon>
        <taxon>Bacillati</taxon>
        <taxon>Bacillota</taxon>
        <taxon>Bacilli</taxon>
        <taxon>Lactobacillales</taxon>
        <taxon>Streptococcaceae</taxon>
        <taxon>Streptococcus</taxon>
        <taxon>Streptococcus mitis group</taxon>
    </lineage>
</organism>
<accession>A0A428I2G3</accession>
<gene>
    <name evidence="1" type="ORF">D8787_06650</name>
</gene>
<reference evidence="1 2" key="1">
    <citation type="submission" date="2018-11" db="EMBL/GenBank/DDBJ databases">
        <title>Species Designations Belie Phenotypic and Genotypic Heterogeneity in Oral Streptococci.</title>
        <authorList>
            <person name="Velsko I."/>
        </authorList>
    </citation>
    <scope>NUCLEOTIDE SEQUENCE [LARGE SCALE GENOMIC DNA]</scope>
    <source>
        <strain evidence="1 2">BCC17</strain>
    </source>
</reference>
<dbReference type="EMBL" id="RJPX01000021">
    <property type="protein sequence ID" value="RSK03849.1"/>
    <property type="molecule type" value="Genomic_DNA"/>
</dbReference>
<sequence length="110" mass="13126">MKTKYLEHILFEPLKKATDEQVAFLGNAIFFSQAFLEKNHPQILEEFSKDYPPVFTSELSKRWINRFRSDFYNSSSSNNDTPLDEFIVRAKRKMPDYARKEYEEYLLTNA</sequence>
<dbReference type="AlphaFoldDB" id="A0A428I2G3"/>
<proteinExistence type="predicted"/>
<dbReference type="Proteomes" id="UP000277819">
    <property type="component" value="Unassembled WGS sequence"/>
</dbReference>
<name>A0A428I2G3_STRMT</name>
<evidence type="ECO:0000313" key="1">
    <source>
        <dbReference type="EMBL" id="RSK03849.1"/>
    </source>
</evidence>
<comment type="caution">
    <text evidence="1">The sequence shown here is derived from an EMBL/GenBank/DDBJ whole genome shotgun (WGS) entry which is preliminary data.</text>
</comment>
<protein>
    <submittedName>
        <fullName evidence="1">Uncharacterized protein</fullName>
    </submittedName>
</protein>
<dbReference type="RefSeq" id="WP_125422201.1">
    <property type="nucleotide sequence ID" value="NZ_RJPX01000021.1"/>
</dbReference>
<evidence type="ECO:0000313" key="2">
    <source>
        <dbReference type="Proteomes" id="UP000277819"/>
    </source>
</evidence>